<evidence type="ECO:0000313" key="2">
    <source>
        <dbReference type="Proteomes" id="UP000838412"/>
    </source>
</evidence>
<dbReference type="AlphaFoldDB" id="A0A8J9ZBP6"/>
<reference evidence="1" key="1">
    <citation type="submission" date="2022-01" db="EMBL/GenBank/DDBJ databases">
        <authorList>
            <person name="Braso-Vives M."/>
        </authorList>
    </citation>
    <scope>NUCLEOTIDE SEQUENCE</scope>
</reference>
<name>A0A8J9ZBP6_BRALA</name>
<proteinExistence type="predicted"/>
<organism evidence="1 2">
    <name type="scientific">Branchiostoma lanceolatum</name>
    <name type="common">Common lancelet</name>
    <name type="synonym">Amphioxus lanceolatum</name>
    <dbReference type="NCBI Taxonomy" id="7740"/>
    <lineage>
        <taxon>Eukaryota</taxon>
        <taxon>Metazoa</taxon>
        <taxon>Chordata</taxon>
        <taxon>Cephalochordata</taxon>
        <taxon>Leptocardii</taxon>
        <taxon>Amphioxiformes</taxon>
        <taxon>Branchiostomatidae</taxon>
        <taxon>Branchiostoma</taxon>
    </lineage>
</organism>
<evidence type="ECO:0000313" key="1">
    <source>
        <dbReference type="EMBL" id="CAH1251558.1"/>
    </source>
</evidence>
<protein>
    <submittedName>
        <fullName evidence="1">Hypp9090 protein</fullName>
    </submittedName>
</protein>
<gene>
    <name evidence="1" type="primary">Hypp9090</name>
    <name evidence="1" type="ORF">BLAG_LOCUS11910</name>
</gene>
<dbReference type="EMBL" id="OV696704">
    <property type="protein sequence ID" value="CAH1251558.1"/>
    <property type="molecule type" value="Genomic_DNA"/>
</dbReference>
<accession>A0A8J9ZBP6</accession>
<keyword evidence="2" id="KW-1185">Reference proteome</keyword>
<sequence>MCGIWLTYGRRFCWNTPVTWTGELALTENNNDELSSIRTVREGTTEITCSKNIHKFQTPDTVSRLQTRFFTDFRHIREQQTQDV</sequence>
<dbReference type="Proteomes" id="UP000838412">
    <property type="component" value="Chromosome 19"/>
</dbReference>